<dbReference type="HOGENOM" id="CLU_1320958_0_0_1"/>
<organism evidence="2">
    <name type="scientific">Fusarium oxysporum Fo47</name>
    <dbReference type="NCBI Taxonomy" id="660027"/>
    <lineage>
        <taxon>Eukaryota</taxon>
        <taxon>Fungi</taxon>
        <taxon>Dikarya</taxon>
        <taxon>Ascomycota</taxon>
        <taxon>Pezizomycotina</taxon>
        <taxon>Sordariomycetes</taxon>
        <taxon>Hypocreomycetidae</taxon>
        <taxon>Hypocreales</taxon>
        <taxon>Nectriaceae</taxon>
        <taxon>Fusarium</taxon>
        <taxon>Fusarium oxysporum species complex</taxon>
    </lineage>
</organism>
<reference evidence="2" key="1">
    <citation type="submission" date="2011-06" db="EMBL/GenBank/DDBJ databases">
        <title>The Genome Sequence of Fusarium oxysporum Fo47.</title>
        <authorList>
            <consortium name="The Broad Institute Genome Sequencing Platform"/>
            <person name="Ma L.-J."/>
            <person name="Gale L.R."/>
            <person name="Schwartz D.C."/>
            <person name="Zhou S."/>
            <person name="Corby-Kistler H."/>
            <person name="Young S.K."/>
            <person name="Zeng Q."/>
            <person name="Gargeya S."/>
            <person name="Fitzgerald M."/>
            <person name="Haas B."/>
            <person name="Abouelleil A."/>
            <person name="Alvarado L."/>
            <person name="Arachchi H.M."/>
            <person name="Berlin A."/>
            <person name="Brown A."/>
            <person name="Chapman S.B."/>
            <person name="Chen Z."/>
            <person name="Dunbar C."/>
            <person name="Freedman E."/>
            <person name="Gearin G."/>
            <person name="Gellesch M."/>
            <person name="Goldberg J."/>
            <person name="Griggs A."/>
            <person name="Gujja S."/>
            <person name="Heiman D."/>
            <person name="Howarth C."/>
            <person name="Larson L."/>
            <person name="Lui A."/>
            <person name="MacDonald P.J.P."/>
            <person name="Mehta T."/>
            <person name="Montmayeur A."/>
            <person name="Murphy C."/>
            <person name="Neiman D."/>
            <person name="Pearson M."/>
            <person name="Priest M."/>
            <person name="Roberts A."/>
            <person name="Saif S."/>
            <person name="Shea T."/>
            <person name="Shenoy N."/>
            <person name="Sisk P."/>
            <person name="Stolte C."/>
            <person name="Sykes S."/>
            <person name="Wortman J."/>
            <person name="Nusbaum C."/>
            <person name="Birren B."/>
        </authorList>
    </citation>
    <scope>NUCLEOTIDE SEQUENCE [LARGE SCALE GENOMIC DNA]</scope>
    <source>
        <strain evidence="2">Fo47</strain>
    </source>
</reference>
<dbReference type="Proteomes" id="UP000030766">
    <property type="component" value="Unassembled WGS sequence"/>
</dbReference>
<evidence type="ECO:0000256" key="1">
    <source>
        <dbReference type="SAM" id="MobiDB-lite"/>
    </source>
</evidence>
<sequence>MPKPKHSHSPAPVDEPPRKRHRNHVSWANTGKNSKQADDIVDSTRPQIFQPGYTCGSKSSPSEDLFANGDSYNFRAEHQLRDYFSAGKYSNLSGYVNPMSEANSESLVMGDSGTWWQESSPYGPAAEQENLGMMRKLEARGLSNSYELGIKPTTSKQQKQNIGKAEQVSELWRDRYHIDDALRDLRKLEGRLQDWNKHQMVVVTSTGQ</sequence>
<dbReference type="VEuPathDB" id="FungiDB:FOZG_18440"/>
<dbReference type="EMBL" id="JH717951">
    <property type="protein sequence ID" value="EWZ27856.1"/>
    <property type="molecule type" value="Genomic_DNA"/>
</dbReference>
<dbReference type="AlphaFoldDB" id="W9J7P2"/>
<accession>W9J7P2</accession>
<gene>
    <name evidence="2" type="ORF">FOZG_18440</name>
</gene>
<feature type="region of interest" description="Disordered" evidence="1">
    <location>
        <begin position="1"/>
        <end position="42"/>
    </location>
</feature>
<reference evidence="2" key="2">
    <citation type="submission" date="2012-06" db="EMBL/GenBank/DDBJ databases">
        <title>Annotation of the Genome Sequence of Fusarium oxysporum Fo47.</title>
        <authorList>
            <consortium name="The Broad Institute Genomics Platform"/>
            <person name="Ma L.-J."/>
            <person name="Corby-Kistler H."/>
            <person name="Broz K."/>
            <person name="Gale L.R."/>
            <person name="Jonkers W."/>
            <person name="O'Donnell K."/>
            <person name="Ploetz R."/>
            <person name="Steinberg C."/>
            <person name="Schwartz D.C."/>
            <person name="VanEtten H."/>
            <person name="Zhou S."/>
            <person name="Young S.K."/>
            <person name="Zeng Q."/>
            <person name="Gargeya S."/>
            <person name="Fitzgerald M."/>
            <person name="Abouelleil A."/>
            <person name="Alvarado L."/>
            <person name="Chapman S.B."/>
            <person name="Gainer-Dewar J."/>
            <person name="Goldberg J."/>
            <person name="Griggs A."/>
            <person name="Gujja S."/>
            <person name="Hansen M."/>
            <person name="Howarth C."/>
            <person name="Imamovic A."/>
            <person name="Ireland A."/>
            <person name="Larimer J."/>
            <person name="McCowan C."/>
            <person name="Murphy C."/>
            <person name="Pearson M."/>
            <person name="Poon T.W."/>
            <person name="Priest M."/>
            <person name="Roberts A."/>
            <person name="Saif S."/>
            <person name="Shea T."/>
            <person name="Sykes S."/>
            <person name="Wortman J."/>
            <person name="Nusbaum C."/>
            <person name="Birren B."/>
        </authorList>
    </citation>
    <scope>NUCLEOTIDE SEQUENCE</scope>
    <source>
        <strain evidence="2">Fo47</strain>
    </source>
</reference>
<proteinExistence type="predicted"/>
<name>W9J7P2_FUSOX</name>
<protein>
    <submittedName>
        <fullName evidence="2">Uncharacterized protein</fullName>
    </submittedName>
</protein>
<evidence type="ECO:0000313" key="2">
    <source>
        <dbReference type="EMBL" id="EWZ27856.1"/>
    </source>
</evidence>